<reference evidence="2" key="1">
    <citation type="journal article" date="2019" name="bioRxiv">
        <title>The Genome of the Zebra Mussel, Dreissena polymorpha: A Resource for Invasive Species Research.</title>
        <authorList>
            <person name="McCartney M.A."/>
            <person name="Auch B."/>
            <person name="Kono T."/>
            <person name="Mallez S."/>
            <person name="Zhang Y."/>
            <person name="Obille A."/>
            <person name="Becker A."/>
            <person name="Abrahante J.E."/>
            <person name="Garbe J."/>
            <person name="Badalamenti J.P."/>
            <person name="Herman A."/>
            <person name="Mangelson H."/>
            <person name="Liachko I."/>
            <person name="Sullivan S."/>
            <person name="Sone E.D."/>
            <person name="Koren S."/>
            <person name="Silverstein K.A.T."/>
            <person name="Beckman K.B."/>
            <person name="Gohl D.M."/>
        </authorList>
    </citation>
    <scope>NUCLEOTIDE SEQUENCE</scope>
    <source>
        <strain evidence="2">Duluth1</strain>
        <tissue evidence="2">Whole animal</tissue>
    </source>
</reference>
<proteinExistence type="predicted"/>
<organism evidence="2 3">
    <name type="scientific">Dreissena polymorpha</name>
    <name type="common">Zebra mussel</name>
    <name type="synonym">Mytilus polymorpha</name>
    <dbReference type="NCBI Taxonomy" id="45954"/>
    <lineage>
        <taxon>Eukaryota</taxon>
        <taxon>Metazoa</taxon>
        <taxon>Spiralia</taxon>
        <taxon>Lophotrochozoa</taxon>
        <taxon>Mollusca</taxon>
        <taxon>Bivalvia</taxon>
        <taxon>Autobranchia</taxon>
        <taxon>Heteroconchia</taxon>
        <taxon>Euheterodonta</taxon>
        <taxon>Imparidentia</taxon>
        <taxon>Neoheterodontei</taxon>
        <taxon>Myida</taxon>
        <taxon>Dreissenoidea</taxon>
        <taxon>Dreissenidae</taxon>
        <taxon>Dreissena</taxon>
    </lineage>
</organism>
<sequence>MMELKNLAKTVSKRRRQGKCHESVSPAVVSVTDSGSSGAAPGPGPSSAETVPGTSTHATESASGKCIELIPDATAPKMPVGVEAYPANEQVLSFDFDTNPIPIANVHNQLGLHVSPAIKNKII</sequence>
<evidence type="ECO:0000313" key="2">
    <source>
        <dbReference type="EMBL" id="KAH3710615.1"/>
    </source>
</evidence>
<evidence type="ECO:0000313" key="3">
    <source>
        <dbReference type="Proteomes" id="UP000828390"/>
    </source>
</evidence>
<feature type="region of interest" description="Disordered" evidence="1">
    <location>
        <begin position="1"/>
        <end position="64"/>
    </location>
</feature>
<gene>
    <name evidence="2" type="ORF">DPMN_070104</name>
</gene>
<dbReference type="AlphaFoldDB" id="A0A9D4BUW0"/>
<name>A0A9D4BUW0_DREPO</name>
<comment type="caution">
    <text evidence="2">The sequence shown here is derived from an EMBL/GenBank/DDBJ whole genome shotgun (WGS) entry which is preliminary data.</text>
</comment>
<protein>
    <submittedName>
        <fullName evidence="2">Uncharacterized protein</fullName>
    </submittedName>
</protein>
<evidence type="ECO:0000256" key="1">
    <source>
        <dbReference type="SAM" id="MobiDB-lite"/>
    </source>
</evidence>
<keyword evidence="3" id="KW-1185">Reference proteome</keyword>
<reference evidence="2" key="2">
    <citation type="submission" date="2020-11" db="EMBL/GenBank/DDBJ databases">
        <authorList>
            <person name="McCartney M.A."/>
            <person name="Auch B."/>
            <person name="Kono T."/>
            <person name="Mallez S."/>
            <person name="Becker A."/>
            <person name="Gohl D.M."/>
            <person name="Silverstein K.A.T."/>
            <person name="Koren S."/>
            <person name="Bechman K.B."/>
            <person name="Herman A."/>
            <person name="Abrahante J.E."/>
            <person name="Garbe J."/>
        </authorList>
    </citation>
    <scope>NUCLEOTIDE SEQUENCE</scope>
    <source>
        <strain evidence="2">Duluth1</strain>
        <tissue evidence="2">Whole animal</tissue>
    </source>
</reference>
<dbReference type="EMBL" id="JAIWYP010000014">
    <property type="protein sequence ID" value="KAH3710615.1"/>
    <property type="molecule type" value="Genomic_DNA"/>
</dbReference>
<dbReference type="Proteomes" id="UP000828390">
    <property type="component" value="Unassembled WGS sequence"/>
</dbReference>
<accession>A0A9D4BUW0</accession>
<feature type="compositionally biased region" description="Low complexity" evidence="1">
    <location>
        <begin position="34"/>
        <end position="48"/>
    </location>
</feature>
<feature type="compositionally biased region" description="Polar residues" evidence="1">
    <location>
        <begin position="52"/>
        <end position="62"/>
    </location>
</feature>